<keyword evidence="2" id="KW-1185">Reference proteome</keyword>
<dbReference type="KEGG" id="ccot:CCAX7_50890"/>
<dbReference type="AlphaFoldDB" id="A0A402CPE7"/>
<proteinExistence type="predicted"/>
<dbReference type="Pfam" id="PF09376">
    <property type="entry name" value="NurA"/>
    <property type="match status" value="1"/>
</dbReference>
<dbReference type="SMART" id="SM00933">
    <property type="entry name" value="NurA"/>
    <property type="match status" value="1"/>
</dbReference>
<protein>
    <submittedName>
        <fullName evidence="1">Nuclease</fullName>
    </submittedName>
</protein>
<reference evidence="1 2" key="1">
    <citation type="journal article" date="2019" name="Int. J. Syst. Evol. Microbiol.">
        <title>Capsulimonas corticalis gen. nov., sp. nov., an aerobic capsulated bacterium, of a novel bacterial order, Capsulimonadales ord. nov., of the class Armatimonadia of the phylum Armatimonadetes.</title>
        <authorList>
            <person name="Li J."/>
            <person name="Kudo C."/>
            <person name="Tonouchi A."/>
        </authorList>
    </citation>
    <scope>NUCLEOTIDE SEQUENCE [LARGE SCALE GENOMIC DNA]</scope>
    <source>
        <strain evidence="1 2">AX-7</strain>
    </source>
</reference>
<evidence type="ECO:0000313" key="1">
    <source>
        <dbReference type="EMBL" id="BDI33038.1"/>
    </source>
</evidence>
<dbReference type="RefSeq" id="WP_119319288.1">
    <property type="nucleotide sequence ID" value="NZ_AP025739.1"/>
</dbReference>
<accession>A0A402CPE7</accession>
<organism evidence="1 2">
    <name type="scientific">Capsulimonas corticalis</name>
    <dbReference type="NCBI Taxonomy" id="2219043"/>
    <lineage>
        <taxon>Bacteria</taxon>
        <taxon>Bacillati</taxon>
        <taxon>Armatimonadota</taxon>
        <taxon>Armatimonadia</taxon>
        <taxon>Capsulimonadales</taxon>
        <taxon>Capsulimonadaceae</taxon>
        <taxon>Capsulimonas</taxon>
    </lineage>
</organism>
<gene>
    <name evidence="1" type="ORF">CCAX7_50890</name>
</gene>
<sequence>MLDLHQVLADIGAVGGEAQRRYQKIADQLATALRQARLSGDDWTAAKTKIDSPPEKASWLVASCSDESPAASCPLPYAAPTNYTAIATDGSQIPLDRHAIAQCYLINVGEIVLHYGGMDRPRLSSQATLFYKDEDIYPKDDRGETIPLSEKMIANRRLLAESAALAALIAENHERHCVALVDDPLIVYIFQGESDKEQDRVIAEFCQMLEAAQGCSTPVAGYVSRPAHRDVVGALRLSLCAEGCEHGLDALCRELVGVTDAQLFSALLTQPGERSPVFGSNSPVIKQYPDAQKISFFYFNTGGEIARVEIPAWVAENPDLLNRVHVLCFDQSAKGQGYPVALSEAHERAVVRGPDREAFFHLLEQSLIRNNIPALQTRKALAKRTRVL</sequence>
<dbReference type="InterPro" id="IPR018977">
    <property type="entry name" value="NurA_domain"/>
</dbReference>
<name>A0A402CPE7_9BACT</name>
<dbReference type="Proteomes" id="UP000287394">
    <property type="component" value="Chromosome"/>
</dbReference>
<evidence type="ECO:0000313" key="2">
    <source>
        <dbReference type="Proteomes" id="UP000287394"/>
    </source>
</evidence>
<dbReference type="EMBL" id="AP025739">
    <property type="protein sequence ID" value="BDI33038.1"/>
    <property type="molecule type" value="Genomic_DNA"/>
</dbReference>
<dbReference type="OrthoDB" id="9799918at2"/>